<dbReference type="RefSeq" id="WP_181932447.1">
    <property type="nucleotide sequence ID" value="NZ_CP054698.1"/>
</dbReference>
<keyword evidence="3" id="KW-0012">Acyltransferase</keyword>
<feature type="domain" description="Phospholipid/glycerol acyltransferase" evidence="2">
    <location>
        <begin position="130"/>
        <end position="252"/>
    </location>
</feature>
<dbReference type="AlphaFoldDB" id="A0A7D7LC91"/>
<proteinExistence type="predicted"/>
<evidence type="ECO:0000259" key="2">
    <source>
        <dbReference type="SMART" id="SM00563"/>
    </source>
</evidence>
<gene>
    <name evidence="3" type="ORF">HUN01_18310</name>
</gene>
<evidence type="ECO:0000313" key="3">
    <source>
        <dbReference type="EMBL" id="QMS89438.1"/>
    </source>
</evidence>
<protein>
    <submittedName>
        <fullName evidence="3">1-acyl-sn-glycerol-3-phosphate acyltransferase</fullName>
    </submittedName>
</protein>
<keyword evidence="4" id="KW-1185">Reference proteome</keyword>
<feature type="transmembrane region" description="Helical" evidence="1">
    <location>
        <begin position="21"/>
        <end position="41"/>
    </location>
</feature>
<evidence type="ECO:0000256" key="1">
    <source>
        <dbReference type="SAM" id="Phobius"/>
    </source>
</evidence>
<dbReference type="KEGG" id="ned:HUN01_18310"/>
<feature type="transmembrane region" description="Helical" evidence="1">
    <location>
        <begin position="61"/>
        <end position="79"/>
    </location>
</feature>
<sequence>MINQHPETLLNTQLENLPGEGYVFNWFDWFCLWYPPGWLILFNRHWQHYHTDPDGWNWLEYGLFLIPGGFYLALLSRWLRLGFRSPRKEVGEFDPKYQQAFRQEVLGPIVKSYFRGELQQVENLPSTGPLIVAMNHAGMCFPWDFLTLGYLLSETRGWVVQPVASPALFEHPWVIWWLPPKWSQVLGGVRAELDNFEAAIAQGKILLYAPEGIRGPLKGWRRRYQLEKFDVSFIQLSDRYHIPILPVVCIGSESLHLWAVNFTKLQRLVKLPFLPFSPLMLVLLLFPSMGIWAMRTRLRYFIQSLEPARLDNNSNKGRAVAYQQAQQLREKLQLQIHQFLGKS</sequence>
<dbReference type="Pfam" id="PF01553">
    <property type="entry name" value="Acyltransferase"/>
    <property type="match status" value="1"/>
</dbReference>
<dbReference type="SMART" id="SM00563">
    <property type="entry name" value="PlsC"/>
    <property type="match status" value="1"/>
</dbReference>
<dbReference type="GO" id="GO:0016746">
    <property type="term" value="F:acyltransferase activity"/>
    <property type="evidence" value="ECO:0007669"/>
    <property type="project" value="UniProtKB-KW"/>
</dbReference>
<reference evidence="4" key="1">
    <citation type="submission" date="2020-06" db="EMBL/GenBank/DDBJ databases">
        <title>Nostoc edaphicum CCNP1411 genome.</title>
        <authorList>
            <person name="Fidor A."/>
            <person name="Grabski M."/>
            <person name="Gawor J."/>
            <person name="Gromadka R."/>
            <person name="Wegrzyn G."/>
            <person name="Mazur-Marzec H."/>
        </authorList>
    </citation>
    <scope>NUCLEOTIDE SEQUENCE [LARGE SCALE GENOMIC DNA]</scope>
    <source>
        <strain evidence="4">CCNP1411</strain>
    </source>
</reference>
<organism evidence="3 4">
    <name type="scientific">Nostoc edaphicum CCNP1411</name>
    <dbReference type="NCBI Taxonomy" id="1472755"/>
    <lineage>
        <taxon>Bacteria</taxon>
        <taxon>Bacillati</taxon>
        <taxon>Cyanobacteriota</taxon>
        <taxon>Cyanophyceae</taxon>
        <taxon>Nostocales</taxon>
        <taxon>Nostocaceae</taxon>
        <taxon>Nostoc</taxon>
    </lineage>
</organism>
<dbReference type="SUPFAM" id="SSF69593">
    <property type="entry name" value="Glycerol-3-phosphate (1)-acyltransferase"/>
    <property type="match status" value="1"/>
</dbReference>
<keyword evidence="3" id="KW-0808">Transferase</keyword>
<dbReference type="EMBL" id="CP054698">
    <property type="protein sequence ID" value="QMS89438.1"/>
    <property type="molecule type" value="Genomic_DNA"/>
</dbReference>
<accession>A0A7D7LC91</accession>
<keyword evidence="1" id="KW-0472">Membrane</keyword>
<name>A0A7D7LC91_9NOSO</name>
<feature type="transmembrane region" description="Helical" evidence="1">
    <location>
        <begin position="273"/>
        <end position="294"/>
    </location>
</feature>
<dbReference type="InterPro" id="IPR002123">
    <property type="entry name" value="Plipid/glycerol_acylTrfase"/>
</dbReference>
<dbReference type="Proteomes" id="UP000514713">
    <property type="component" value="Chromosome"/>
</dbReference>
<evidence type="ECO:0000313" key="4">
    <source>
        <dbReference type="Proteomes" id="UP000514713"/>
    </source>
</evidence>
<keyword evidence="1" id="KW-1133">Transmembrane helix</keyword>
<keyword evidence="1" id="KW-0812">Transmembrane</keyword>